<dbReference type="STRING" id="679190.HMPREF0650_1452"/>
<feature type="domain" description="SpoVT-AbrB" evidence="8">
    <location>
        <begin position="26"/>
        <end position="73"/>
    </location>
</feature>
<dbReference type="Pfam" id="PF02381">
    <property type="entry name" value="MraZ"/>
    <property type="match status" value="2"/>
</dbReference>
<keyword evidence="5 7" id="KW-0238">DNA-binding</keyword>
<keyword evidence="10" id="KW-1185">Reference proteome</keyword>
<organism evidence="9 10">
    <name type="scientific">Hoylesella buccalis ATCC 35310</name>
    <dbReference type="NCBI Taxonomy" id="679190"/>
    <lineage>
        <taxon>Bacteria</taxon>
        <taxon>Pseudomonadati</taxon>
        <taxon>Bacteroidota</taxon>
        <taxon>Bacteroidia</taxon>
        <taxon>Bacteroidales</taxon>
        <taxon>Prevotellaceae</taxon>
        <taxon>Hoylesella</taxon>
    </lineage>
</organism>
<dbReference type="HAMAP" id="MF_01008">
    <property type="entry name" value="MraZ"/>
    <property type="match status" value="1"/>
</dbReference>
<dbReference type="InterPro" id="IPR020603">
    <property type="entry name" value="MraZ_dom"/>
</dbReference>
<dbReference type="PANTHER" id="PTHR34701:SF1">
    <property type="entry name" value="TRANSCRIPTIONAL REGULATOR MRAZ"/>
    <property type="match status" value="1"/>
</dbReference>
<evidence type="ECO:0000259" key="8">
    <source>
        <dbReference type="PROSITE" id="PS51740"/>
    </source>
</evidence>
<dbReference type="InterPro" id="IPR035644">
    <property type="entry name" value="MraZ_C"/>
</dbReference>
<dbReference type="InterPro" id="IPR003444">
    <property type="entry name" value="MraZ"/>
</dbReference>
<dbReference type="GO" id="GO:2000143">
    <property type="term" value="P:negative regulation of DNA-templated transcription initiation"/>
    <property type="evidence" value="ECO:0007669"/>
    <property type="project" value="TreeGrafter"/>
</dbReference>
<keyword evidence="2 7" id="KW-0963">Cytoplasm</keyword>
<dbReference type="InterPro" id="IPR037914">
    <property type="entry name" value="SpoVT-AbrB_sf"/>
</dbReference>
<evidence type="ECO:0000256" key="6">
    <source>
        <dbReference type="ARBA" id="ARBA00023163"/>
    </source>
</evidence>
<evidence type="ECO:0000256" key="1">
    <source>
        <dbReference type="ARBA" id="ARBA00013860"/>
    </source>
</evidence>
<dbReference type="AlphaFoldDB" id="D1W5F5"/>
<dbReference type="EMBL" id="ADEG01000046">
    <property type="protein sequence ID" value="EFA92215.1"/>
    <property type="molecule type" value="Genomic_DNA"/>
</dbReference>
<keyword evidence="4 7" id="KW-0805">Transcription regulation</keyword>
<evidence type="ECO:0000313" key="10">
    <source>
        <dbReference type="Proteomes" id="UP000005283"/>
    </source>
</evidence>
<comment type="caution">
    <text evidence="9">The sequence shown here is derived from an EMBL/GenBank/DDBJ whole genome shotgun (WGS) entry which is preliminary data.</text>
</comment>
<evidence type="ECO:0000256" key="7">
    <source>
        <dbReference type="HAMAP-Rule" id="MF_01008"/>
    </source>
</evidence>
<evidence type="ECO:0000313" key="9">
    <source>
        <dbReference type="EMBL" id="EFA92215.1"/>
    </source>
</evidence>
<accession>D1W5F5</accession>
<feature type="domain" description="SpoVT-AbrB" evidence="8">
    <location>
        <begin position="103"/>
        <end position="146"/>
    </location>
</feature>
<dbReference type="GO" id="GO:0009295">
    <property type="term" value="C:nucleoid"/>
    <property type="evidence" value="ECO:0007669"/>
    <property type="project" value="UniProtKB-SubCell"/>
</dbReference>
<dbReference type="InterPro" id="IPR035642">
    <property type="entry name" value="MraZ_N"/>
</dbReference>
<keyword evidence="3" id="KW-0677">Repeat</keyword>
<keyword evidence="6 7" id="KW-0804">Transcription</keyword>
<comment type="subunit">
    <text evidence="7">Forms oligomers.</text>
</comment>
<evidence type="ECO:0000256" key="5">
    <source>
        <dbReference type="ARBA" id="ARBA00023125"/>
    </source>
</evidence>
<dbReference type="NCBIfam" id="NF001483">
    <property type="entry name" value="PRK00326.3-5"/>
    <property type="match status" value="1"/>
</dbReference>
<comment type="subcellular location">
    <subcellularLocation>
        <location evidence="7">Cytoplasm</location>
        <location evidence="7">Nucleoid</location>
    </subcellularLocation>
</comment>
<sequence length="176" mass="20578">MWGKICIFDNKYRYAYKEVHMRFLGNIEAKIDAKGRVFLPATFRKVLQAAGEESLVLRKDVFQSCLTLYPESVWNAQLDTLRRRLSRWNAQEQLIFRQFVSDVELLSLDANGRLLIPKRYLKMANIEQAVKFIGMDDTIEMWCNDVTEKPFMQPEEFGKALQEIMSKGAEPTKETE</sequence>
<dbReference type="PANTHER" id="PTHR34701">
    <property type="entry name" value="TRANSCRIPTIONAL REGULATOR MRAZ"/>
    <property type="match status" value="1"/>
</dbReference>
<dbReference type="GO" id="GO:0005737">
    <property type="term" value="C:cytoplasm"/>
    <property type="evidence" value="ECO:0007669"/>
    <property type="project" value="UniProtKB-UniRule"/>
</dbReference>
<dbReference type="CDD" id="cd16321">
    <property type="entry name" value="MraZ_C"/>
    <property type="match status" value="1"/>
</dbReference>
<dbReference type="PROSITE" id="PS51740">
    <property type="entry name" value="SPOVT_ABRB"/>
    <property type="match status" value="2"/>
</dbReference>
<dbReference type="CDD" id="cd16320">
    <property type="entry name" value="MraZ_N"/>
    <property type="match status" value="1"/>
</dbReference>
<evidence type="ECO:0000256" key="3">
    <source>
        <dbReference type="ARBA" id="ARBA00022737"/>
    </source>
</evidence>
<dbReference type="InterPro" id="IPR038619">
    <property type="entry name" value="MraZ_sf"/>
</dbReference>
<dbReference type="Gene3D" id="3.40.1550.20">
    <property type="entry name" value="Transcriptional regulator MraZ domain"/>
    <property type="match status" value="1"/>
</dbReference>
<comment type="similarity">
    <text evidence="7">Belongs to the MraZ family.</text>
</comment>
<protein>
    <recommendedName>
        <fullName evidence="1 7">Transcriptional regulator MraZ</fullName>
    </recommendedName>
</protein>
<evidence type="ECO:0000256" key="4">
    <source>
        <dbReference type="ARBA" id="ARBA00023015"/>
    </source>
</evidence>
<dbReference type="InterPro" id="IPR007159">
    <property type="entry name" value="SpoVT-AbrB_dom"/>
</dbReference>
<proteinExistence type="inferred from homology"/>
<dbReference type="GO" id="GO:0003700">
    <property type="term" value="F:DNA-binding transcription factor activity"/>
    <property type="evidence" value="ECO:0007669"/>
    <property type="project" value="UniProtKB-UniRule"/>
</dbReference>
<dbReference type="GO" id="GO:0000976">
    <property type="term" value="F:transcription cis-regulatory region binding"/>
    <property type="evidence" value="ECO:0007669"/>
    <property type="project" value="TreeGrafter"/>
</dbReference>
<evidence type="ECO:0000256" key="2">
    <source>
        <dbReference type="ARBA" id="ARBA00022490"/>
    </source>
</evidence>
<gene>
    <name evidence="7" type="primary">mraZ</name>
    <name evidence="9" type="ORF">HMPREF0650_1452</name>
</gene>
<dbReference type="eggNOG" id="COG2001">
    <property type="taxonomic scope" value="Bacteria"/>
</dbReference>
<name>D1W5F5_9BACT</name>
<dbReference type="Proteomes" id="UP000005283">
    <property type="component" value="Unassembled WGS sequence"/>
</dbReference>
<dbReference type="SUPFAM" id="SSF89447">
    <property type="entry name" value="AbrB/MazE/MraZ-like"/>
    <property type="match status" value="1"/>
</dbReference>
<reference evidence="9 10" key="1">
    <citation type="submission" date="2009-12" db="EMBL/GenBank/DDBJ databases">
        <title>Genome Sequence of Prevotella buccalis ATCC 35310.</title>
        <authorList>
            <person name="Durkin A.S."/>
            <person name="Madupu R."/>
            <person name="Torralba M."/>
            <person name="Methe B."/>
            <person name="Sutton G."/>
            <person name="Strausberg R.L."/>
            <person name="Nelson K.E."/>
        </authorList>
    </citation>
    <scope>NUCLEOTIDE SEQUENCE [LARGE SCALE GENOMIC DNA]</scope>
    <source>
        <strain evidence="9 10">ATCC 35310</strain>
    </source>
</reference>